<dbReference type="AlphaFoldDB" id="A0A238JSH7"/>
<organism evidence="3 4">
    <name type="scientific">Maliponia aquimaris</name>
    <dbReference type="NCBI Taxonomy" id="1673631"/>
    <lineage>
        <taxon>Bacteria</taxon>
        <taxon>Pseudomonadati</taxon>
        <taxon>Pseudomonadota</taxon>
        <taxon>Alphaproteobacteria</taxon>
        <taxon>Rhodobacterales</taxon>
        <taxon>Paracoccaceae</taxon>
        <taxon>Maliponia</taxon>
    </lineage>
</organism>
<dbReference type="InterPro" id="IPR002104">
    <property type="entry name" value="Integrase_catalytic"/>
</dbReference>
<feature type="domain" description="Tyr recombinase" evidence="2">
    <location>
        <begin position="134"/>
        <end position="339"/>
    </location>
</feature>
<gene>
    <name evidence="3" type="ORF">MAA8898_00462</name>
</gene>
<protein>
    <submittedName>
        <fullName evidence="3">Site-specific tyrosine recombinase XerC</fullName>
    </submittedName>
</protein>
<evidence type="ECO:0000259" key="2">
    <source>
        <dbReference type="PROSITE" id="PS51898"/>
    </source>
</evidence>
<dbReference type="GO" id="GO:0015074">
    <property type="term" value="P:DNA integration"/>
    <property type="evidence" value="ECO:0007669"/>
    <property type="project" value="InterPro"/>
</dbReference>
<dbReference type="SUPFAM" id="SSF56349">
    <property type="entry name" value="DNA breaking-rejoining enzymes"/>
    <property type="match status" value="1"/>
</dbReference>
<accession>A0A238JSH7</accession>
<reference evidence="3 4" key="1">
    <citation type="submission" date="2017-05" db="EMBL/GenBank/DDBJ databases">
        <authorList>
            <person name="Song R."/>
            <person name="Chenine A.L."/>
            <person name="Ruprecht R.M."/>
        </authorList>
    </citation>
    <scope>NUCLEOTIDE SEQUENCE [LARGE SCALE GENOMIC DNA]</scope>
    <source>
        <strain evidence="3 4">CECT 8898</strain>
    </source>
</reference>
<dbReference type="InterPro" id="IPR013762">
    <property type="entry name" value="Integrase-like_cat_sf"/>
</dbReference>
<dbReference type="CDD" id="cd00397">
    <property type="entry name" value="DNA_BRE_C"/>
    <property type="match status" value="1"/>
</dbReference>
<dbReference type="OrthoDB" id="7363113at2"/>
<proteinExistence type="predicted"/>
<dbReference type="PROSITE" id="PS51898">
    <property type="entry name" value="TYR_RECOMBINASE"/>
    <property type="match status" value="1"/>
</dbReference>
<keyword evidence="4" id="KW-1185">Reference proteome</keyword>
<dbReference type="GO" id="GO:0006310">
    <property type="term" value="P:DNA recombination"/>
    <property type="evidence" value="ECO:0007669"/>
    <property type="project" value="UniProtKB-KW"/>
</dbReference>
<evidence type="ECO:0000313" key="3">
    <source>
        <dbReference type="EMBL" id="SMX33423.1"/>
    </source>
</evidence>
<dbReference type="Gene3D" id="1.10.443.10">
    <property type="entry name" value="Intergrase catalytic core"/>
    <property type="match status" value="1"/>
</dbReference>
<dbReference type="EMBL" id="FXYF01000001">
    <property type="protein sequence ID" value="SMX33423.1"/>
    <property type="molecule type" value="Genomic_DNA"/>
</dbReference>
<dbReference type="Proteomes" id="UP000207598">
    <property type="component" value="Unassembled WGS sequence"/>
</dbReference>
<name>A0A238JSH7_9RHOB</name>
<keyword evidence="1" id="KW-0233">DNA recombination</keyword>
<evidence type="ECO:0000256" key="1">
    <source>
        <dbReference type="ARBA" id="ARBA00023172"/>
    </source>
</evidence>
<dbReference type="Pfam" id="PF00589">
    <property type="entry name" value="Phage_integrase"/>
    <property type="match status" value="1"/>
</dbReference>
<dbReference type="RefSeq" id="WP_094019330.1">
    <property type="nucleotide sequence ID" value="NZ_FXYF01000001.1"/>
</dbReference>
<evidence type="ECO:0000313" key="4">
    <source>
        <dbReference type="Proteomes" id="UP000207598"/>
    </source>
</evidence>
<dbReference type="GO" id="GO:0003677">
    <property type="term" value="F:DNA binding"/>
    <property type="evidence" value="ECO:0007669"/>
    <property type="project" value="InterPro"/>
</dbReference>
<sequence>MGKPLPLTHWPVADRMAFAALFAEGGLLDDRGPLAHWRAPSRDTMQRQYGLWLHWVSMAAPEVLLLDPVQRATADRLRAWLASMDGLAPATLLGYVGAILRLCRSIAPDRGWTAQQAILSALHRDAKRRGAPRKNGRILSSDVLFKAGARLVQDNAGPIIHPDQAVRIRDGAMICLLALMPMRRRALSELVLGTSLRVAEGQMMICLDGSMTKNGQPWEATVPDAACEILADYLWRARPVLAARKAGDQTAVWLGRHGAPLGLNQFTRAITVRTGQLLGTPVSPHLFRDAAATTLARASSTSARLIKPILGHSTTRIAEGHYIRADTIAAGRGLASALEALKRQKA</sequence>
<dbReference type="InterPro" id="IPR011010">
    <property type="entry name" value="DNA_brk_join_enz"/>
</dbReference>